<dbReference type="Pfam" id="PF02784">
    <property type="entry name" value="Orn_Arg_deC_N"/>
    <property type="match status" value="1"/>
</dbReference>
<dbReference type="Gene3D" id="3.20.20.10">
    <property type="entry name" value="Alanine racemase"/>
    <property type="match status" value="1"/>
</dbReference>
<dbReference type="AlphaFoldDB" id="A0A5C1ECM2"/>
<feature type="domain" description="Orn/DAP/Arg decarboxylase 2 N-terminal" evidence="4">
    <location>
        <begin position="41"/>
        <end position="278"/>
    </location>
</feature>
<dbReference type="KEGG" id="otr:OTERR_25520"/>
<dbReference type="InterPro" id="IPR029066">
    <property type="entry name" value="PLP-binding_barrel"/>
</dbReference>
<evidence type="ECO:0000313" key="6">
    <source>
        <dbReference type="Proteomes" id="UP000323671"/>
    </source>
</evidence>
<dbReference type="Gene3D" id="2.40.37.10">
    <property type="entry name" value="Lyase, Ornithine Decarboxylase, Chain A, domain 1"/>
    <property type="match status" value="1"/>
</dbReference>
<keyword evidence="2 3" id="KW-0663">Pyridoxal phosphate</keyword>
<feature type="active site" description="Proton donor" evidence="3">
    <location>
        <position position="342"/>
    </location>
</feature>
<dbReference type="GO" id="GO:0008836">
    <property type="term" value="F:diaminopimelate decarboxylase activity"/>
    <property type="evidence" value="ECO:0007669"/>
    <property type="project" value="TreeGrafter"/>
</dbReference>
<evidence type="ECO:0000313" key="5">
    <source>
        <dbReference type="EMBL" id="QEL66028.1"/>
    </source>
</evidence>
<protein>
    <submittedName>
        <fullName evidence="5">Diaminopimelate decarboxylase</fullName>
    </submittedName>
</protein>
<dbReference type="PANTHER" id="PTHR43727">
    <property type="entry name" value="DIAMINOPIMELATE DECARBOXYLASE"/>
    <property type="match status" value="1"/>
</dbReference>
<dbReference type="GO" id="GO:0006596">
    <property type="term" value="P:polyamine biosynthetic process"/>
    <property type="evidence" value="ECO:0007669"/>
    <property type="project" value="InterPro"/>
</dbReference>
<name>A0A5C1ECM2_9RHOO</name>
<sequence length="411" mass="45828">MNDNILDNWNSISCASQELGDAFYFFDEARFCSNYHEMLGEFARFYPRVEIAYSYKTNYTPYICKLVDRLGGRAEVVSEMELELARRVGVDFGKVIYNGPCKSYSSLDAAARAGVLINLDNLEDIKKLEIICAQTEMPTVQVAFRCNFGEIDGQSSRFGFDVGGEEFEKALKIISKNKRLDLVGLHCHYPNRQPSTYKTRALKVVALANRIFSNPPKFINLGGGFMSHMPADLANKMGVVPASFCDYAQIIGNELIRHYGDKDDLPTLIVEPGTALVADTLNFVCQVTSTRYVGERLIAVVSGSIFNISPTARSSNLPVTLVCNPQNLRDSELVFDVAGYTCIESDFLSRNVRGNPMVGDFLVYSNVGSYSVVMKPPFILPSVPIVMCGKNGLEVIKQGEDFDYIFEKFKF</sequence>
<dbReference type="InterPro" id="IPR000183">
    <property type="entry name" value="Orn/DAP/Arg_de-COase"/>
</dbReference>
<dbReference type="RefSeq" id="WP_149426030.1">
    <property type="nucleotide sequence ID" value="NZ_CP022579.1"/>
</dbReference>
<gene>
    <name evidence="5" type="primary">lysA</name>
    <name evidence="5" type="ORF">OTERR_25520</name>
</gene>
<dbReference type="SUPFAM" id="SSF50621">
    <property type="entry name" value="Alanine racemase C-terminal domain-like"/>
    <property type="match status" value="1"/>
</dbReference>
<organism evidence="5 6">
    <name type="scientific">Oryzomicrobium terrae</name>
    <dbReference type="NCBI Taxonomy" id="1735038"/>
    <lineage>
        <taxon>Bacteria</taxon>
        <taxon>Pseudomonadati</taxon>
        <taxon>Pseudomonadota</taxon>
        <taxon>Betaproteobacteria</taxon>
        <taxon>Rhodocyclales</taxon>
        <taxon>Rhodocyclaceae</taxon>
        <taxon>Oryzomicrobium</taxon>
    </lineage>
</organism>
<proteinExistence type="predicted"/>
<keyword evidence="6" id="KW-1185">Reference proteome</keyword>
<dbReference type="Proteomes" id="UP000323671">
    <property type="component" value="Chromosome"/>
</dbReference>
<dbReference type="PRINTS" id="PR01182">
    <property type="entry name" value="ORNDCRBXLASE"/>
</dbReference>
<dbReference type="SUPFAM" id="SSF51419">
    <property type="entry name" value="PLP-binding barrel"/>
    <property type="match status" value="1"/>
</dbReference>
<evidence type="ECO:0000256" key="3">
    <source>
        <dbReference type="PIRSR" id="PIRSR600183-50"/>
    </source>
</evidence>
<dbReference type="PANTHER" id="PTHR43727:SF2">
    <property type="entry name" value="GROUP IV DECARBOXYLASE"/>
    <property type="match status" value="1"/>
</dbReference>
<dbReference type="InterPro" id="IPR002433">
    <property type="entry name" value="Orn_de-COase"/>
</dbReference>
<evidence type="ECO:0000256" key="2">
    <source>
        <dbReference type="ARBA" id="ARBA00022898"/>
    </source>
</evidence>
<feature type="modified residue" description="N6-(pyridoxal phosphate)lysine" evidence="3">
    <location>
        <position position="56"/>
    </location>
</feature>
<dbReference type="EMBL" id="CP022579">
    <property type="protein sequence ID" value="QEL66028.1"/>
    <property type="molecule type" value="Genomic_DNA"/>
</dbReference>
<dbReference type="PRINTS" id="PR01179">
    <property type="entry name" value="ODADCRBXLASE"/>
</dbReference>
<comment type="cofactor">
    <cofactor evidence="1 3">
        <name>pyridoxal 5'-phosphate</name>
        <dbReference type="ChEBI" id="CHEBI:597326"/>
    </cofactor>
</comment>
<accession>A0A5C1ECM2</accession>
<reference evidence="5 6" key="1">
    <citation type="submission" date="2017-07" db="EMBL/GenBank/DDBJ databases">
        <title>Complete genome sequence of Oryzomicrobium terrae TPP412.</title>
        <authorList>
            <person name="Chiu L.-W."/>
            <person name="Lo K.-J."/>
            <person name="Tsai Y.-M."/>
            <person name="Lin S.-S."/>
            <person name="Kuo C.-H."/>
            <person name="Liu C.-T."/>
        </authorList>
    </citation>
    <scope>NUCLEOTIDE SEQUENCE [LARGE SCALE GENOMIC DNA]</scope>
    <source>
        <strain evidence="5 6">TPP412</strain>
    </source>
</reference>
<evidence type="ECO:0000259" key="4">
    <source>
        <dbReference type="Pfam" id="PF02784"/>
    </source>
</evidence>
<dbReference type="GO" id="GO:0009089">
    <property type="term" value="P:lysine biosynthetic process via diaminopimelate"/>
    <property type="evidence" value="ECO:0007669"/>
    <property type="project" value="TreeGrafter"/>
</dbReference>
<dbReference type="InterPro" id="IPR009006">
    <property type="entry name" value="Ala_racemase/Decarboxylase_C"/>
</dbReference>
<dbReference type="InterPro" id="IPR022644">
    <property type="entry name" value="De-COase2_N"/>
</dbReference>
<evidence type="ECO:0000256" key="1">
    <source>
        <dbReference type="ARBA" id="ARBA00001933"/>
    </source>
</evidence>